<protein>
    <submittedName>
        <fullName evidence="3">Glutamine amidotransferase-like protein chyE</fullName>
    </submittedName>
</protein>
<keyword evidence="3" id="KW-0315">Glutamine amidotransferase</keyword>
<feature type="compositionally biased region" description="Acidic residues" evidence="1">
    <location>
        <begin position="252"/>
        <end position="262"/>
    </location>
</feature>
<evidence type="ECO:0000313" key="3">
    <source>
        <dbReference type="EMBL" id="TEA21722.1"/>
    </source>
</evidence>
<dbReference type="PROSITE" id="PS51273">
    <property type="entry name" value="GATASE_TYPE_1"/>
    <property type="match status" value="1"/>
</dbReference>
<dbReference type="PANTHER" id="PTHR42695">
    <property type="entry name" value="GLUTAMINE AMIDOTRANSFERASE YLR126C-RELATED"/>
    <property type="match status" value="1"/>
</dbReference>
<dbReference type="Pfam" id="PF00117">
    <property type="entry name" value="GATase"/>
    <property type="match status" value="1"/>
</dbReference>
<evidence type="ECO:0000259" key="2">
    <source>
        <dbReference type="Pfam" id="PF00117"/>
    </source>
</evidence>
<organism evidence="3 4">
    <name type="scientific">Colletotrichum sidae</name>
    <dbReference type="NCBI Taxonomy" id="1347389"/>
    <lineage>
        <taxon>Eukaryota</taxon>
        <taxon>Fungi</taxon>
        <taxon>Dikarya</taxon>
        <taxon>Ascomycota</taxon>
        <taxon>Pezizomycotina</taxon>
        <taxon>Sordariomycetes</taxon>
        <taxon>Hypocreomycetidae</taxon>
        <taxon>Glomerellales</taxon>
        <taxon>Glomerellaceae</taxon>
        <taxon>Colletotrichum</taxon>
        <taxon>Colletotrichum orbiculare species complex</taxon>
    </lineage>
</organism>
<proteinExistence type="predicted"/>
<name>A0A4R8TSN5_9PEZI</name>
<dbReference type="GO" id="GO:0005634">
    <property type="term" value="C:nucleus"/>
    <property type="evidence" value="ECO:0007669"/>
    <property type="project" value="TreeGrafter"/>
</dbReference>
<dbReference type="InterPro" id="IPR017926">
    <property type="entry name" value="GATASE"/>
</dbReference>
<dbReference type="Gene3D" id="3.40.50.880">
    <property type="match status" value="1"/>
</dbReference>
<dbReference type="EMBL" id="QAPF01000014">
    <property type="protein sequence ID" value="TEA21722.1"/>
    <property type="molecule type" value="Genomic_DNA"/>
</dbReference>
<sequence length="324" mass="34666">MALRVAVIANFHPDEQGGSEMLSRITTLLRCSRPDATEITIHAAIRGDAFPDPSEYDLVILTGGPFNLLKDTEENERPEWVRQTLGWVQEAVKIHEASGLSEPGSRKKAKLLGICWGHQAIALALGGRLGQVAQERGGQLIGVETVPLTSQGAAFFKAESLDIQKNHGLVVTDPGPRLTPVAAGSSSSQNEVLLSHSPPILTFQGHPEMDAALARLFAGFATGGASDRADWIPSEGLKGIDDPAPELVAPGNDDDDDNDNDDENKAIITSTLPNFDSATTCLIITYIDKNGNNRRTRPTRPRDPPHPPPPPPGPDPHPHPSTGK</sequence>
<keyword evidence="3" id="KW-0808">Transferase</keyword>
<dbReference type="GO" id="GO:0005829">
    <property type="term" value="C:cytosol"/>
    <property type="evidence" value="ECO:0007669"/>
    <property type="project" value="TreeGrafter"/>
</dbReference>
<dbReference type="InterPro" id="IPR029062">
    <property type="entry name" value="Class_I_gatase-like"/>
</dbReference>
<evidence type="ECO:0000256" key="1">
    <source>
        <dbReference type="SAM" id="MobiDB-lite"/>
    </source>
</evidence>
<dbReference type="GO" id="GO:0016740">
    <property type="term" value="F:transferase activity"/>
    <property type="evidence" value="ECO:0007669"/>
    <property type="project" value="UniProtKB-KW"/>
</dbReference>
<accession>A0A4R8TSN5</accession>
<dbReference type="AlphaFoldDB" id="A0A4R8TSN5"/>
<evidence type="ECO:0000313" key="4">
    <source>
        <dbReference type="Proteomes" id="UP000295604"/>
    </source>
</evidence>
<feature type="domain" description="Glutamine amidotransferase" evidence="2">
    <location>
        <begin position="107"/>
        <end position="210"/>
    </location>
</feature>
<keyword evidence="4" id="KW-1185">Reference proteome</keyword>
<dbReference type="SUPFAM" id="SSF52317">
    <property type="entry name" value="Class I glutamine amidotransferase-like"/>
    <property type="match status" value="1"/>
</dbReference>
<dbReference type="PANTHER" id="PTHR42695:SF5">
    <property type="entry name" value="GLUTAMINE AMIDOTRANSFERASE YLR126C-RELATED"/>
    <property type="match status" value="1"/>
</dbReference>
<feature type="region of interest" description="Disordered" evidence="1">
    <location>
        <begin position="287"/>
        <end position="324"/>
    </location>
</feature>
<dbReference type="Proteomes" id="UP000295604">
    <property type="component" value="Unassembled WGS sequence"/>
</dbReference>
<reference evidence="3 4" key="1">
    <citation type="submission" date="2018-11" db="EMBL/GenBank/DDBJ databases">
        <title>Genome sequence and assembly of Colletotrichum sidae.</title>
        <authorList>
            <person name="Gan P."/>
            <person name="Shirasu K."/>
        </authorList>
    </citation>
    <scope>NUCLEOTIDE SEQUENCE [LARGE SCALE GENOMIC DNA]</scope>
    <source>
        <strain evidence="3 4">CBS 518.97</strain>
    </source>
</reference>
<comment type="caution">
    <text evidence="3">The sequence shown here is derived from an EMBL/GenBank/DDBJ whole genome shotgun (WGS) entry which is preliminary data.</text>
</comment>
<feature type="compositionally biased region" description="Pro residues" evidence="1">
    <location>
        <begin position="306"/>
        <end position="315"/>
    </location>
</feature>
<gene>
    <name evidence="3" type="primary">chyE-0</name>
    <name evidence="3" type="ORF">C8034_v004587</name>
</gene>
<feature type="region of interest" description="Disordered" evidence="1">
    <location>
        <begin position="227"/>
        <end position="264"/>
    </location>
</feature>
<dbReference type="InterPro" id="IPR044992">
    <property type="entry name" value="ChyE-like"/>
</dbReference>